<dbReference type="STRING" id="314230.DSM3645_13021"/>
<organism evidence="1 2">
    <name type="scientific">Blastopirellula marina DSM 3645</name>
    <dbReference type="NCBI Taxonomy" id="314230"/>
    <lineage>
        <taxon>Bacteria</taxon>
        <taxon>Pseudomonadati</taxon>
        <taxon>Planctomycetota</taxon>
        <taxon>Planctomycetia</taxon>
        <taxon>Pirellulales</taxon>
        <taxon>Pirellulaceae</taxon>
        <taxon>Blastopirellula</taxon>
    </lineage>
</organism>
<protein>
    <submittedName>
        <fullName evidence="1">Uncharacterized protein</fullName>
    </submittedName>
</protein>
<accession>A3ZS20</accession>
<name>A3ZS20_9BACT</name>
<comment type="caution">
    <text evidence="1">The sequence shown here is derived from an EMBL/GenBank/DDBJ whole genome shotgun (WGS) entry which is preliminary data.</text>
</comment>
<dbReference type="EMBL" id="AANZ01000007">
    <property type="protein sequence ID" value="EAQ80943.1"/>
    <property type="molecule type" value="Genomic_DNA"/>
</dbReference>
<proteinExistence type="predicted"/>
<dbReference type="Proteomes" id="UP000004358">
    <property type="component" value="Unassembled WGS sequence"/>
</dbReference>
<gene>
    <name evidence="1" type="ORF">DSM3645_13021</name>
</gene>
<evidence type="ECO:0000313" key="1">
    <source>
        <dbReference type="EMBL" id="EAQ80943.1"/>
    </source>
</evidence>
<sequence length="37" mass="4464">MTVLVIDRDFQLVERKDFQPSEEAQSRMRVWAKAARR</sequence>
<dbReference type="AlphaFoldDB" id="A3ZS20"/>
<reference evidence="1 2" key="1">
    <citation type="submission" date="2006-02" db="EMBL/GenBank/DDBJ databases">
        <authorList>
            <person name="Amann R."/>
            <person name="Ferriera S."/>
            <person name="Johnson J."/>
            <person name="Kravitz S."/>
            <person name="Halpern A."/>
            <person name="Remington K."/>
            <person name="Beeson K."/>
            <person name="Tran B."/>
            <person name="Rogers Y.-H."/>
            <person name="Friedman R."/>
            <person name="Venter J.C."/>
        </authorList>
    </citation>
    <scope>NUCLEOTIDE SEQUENCE [LARGE SCALE GENOMIC DNA]</scope>
    <source>
        <strain evidence="1 2">DSM 3645</strain>
    </source>
</reference>
<dbReference type="HOGENOM" id="CLU_3340768_0_0_0"/>
<evidence type="ECO:0000313" key="2">
    <source>
        <dbReference type="Proteomes" id="UP000004358"/>
    </source>
</evidence>